<name>A0A645I343_9ZZZZ</name>
<reference evidence="1" key="1">
    <citation type="submission" date="2019-08" db="EMBL/GenBank/DDBJ databases">
        <authorList>
            <person name="Kucharzyk K."/>
            <person name="Murdoch R.W."/>
            <person name="Higgins S."/>
            <person name="Loffler F."/>
        </authorList>
    </citation>
    <scope>NUCLEOTIDE SEQUENCE</scope>
</reference>
<dbReference type="AlphaFoldDB" id="A0A645I343"/>
<gene>
    <name evidence="1" type="ORF">SDC9_192759</name>
</gene>
<proteinExistence type="predicted"/>
<sequence length="60" mass="6828">MHIVTNPGHHTLTAFIHVQLMEQALIQEMCMDYIHLSQVQPVRNGQAISQEGMWKLTVAT</sequence>
<accession>A0A645I343</accession>
<evidence type="ECO:0000313" key="1">
    <source>
        <dbReference type="EMBL" id="MPN45192.1"/>
    </source>
</evidence>
<dbReference type="EMBL" id="VSSQ01104891">
    <property type="protein sequence ID" value="MPN45192.1"/>
    <property type="molecule type" value="Genomic_DNA"/>
</dbReference>
<comment type="caution">
    <text evidence="1">The sequence shown here is derived from an EMBL/GenBank/DDBJ whole genome shotgun (WGS) entry which is preliminary data.</text>
</comment>
<protein>
    <submittedName>
        <fullName evidence="1">Uncharacterized protein</fullName>
    </submittedName>
</protein>
<organism evidence="1">
    <name type="scientific">bioreactor metagenome</name>
    <dbReference type="NCBI Taxonomy" id="1076179"/>
    <lineage>
        <taxon>unclassified sequences</taxon>
        <taxon>metagenomes</taxon>
        <taxon>ecological metagenomes</taxon>
    </lineage>
</organism>